<reference evidence="2 3" key="1">
    <citation type="journal article" date="2018" name="G3 (Bethesda)">
        <title>Phylogenetic and Phylogenomic Definition of Rhizopus Species.</title>
        <authorList>
            <person name="Gryganskyi A.P."/>
            <person name="Golan J."/>
            <person name="Dolatabadi S."/>
            <person name="Mondo S."/>
            <person name="Robb S."/>
            <person name="Idnurm A."/>
            <person name="Muszewska A."/>
            <person name="Steczkiewicz K."/>
            <person name="Masonjones S."/>
            <person name="Liao H.L."/>
            <person name="Gajdeczka M.T."/>
            <person name="Anike F."/>
            <person name="Vuek A."/>
            <person name="Anishchenko I.M."/>
            <person name="Voigt K."/>
            <person name="de Hoog G.S."/>
            <person name="Smith M.E."/>
            <person name="Heitman J."/>
            <person name="Vilgalys R."/>
            <person name="Stajich J.E."/>
        </authorList>
    </citation>
    <scope>NUCLEOTIDE SEQUENCE [LARGE SCALE GENOMIC DNA]</scope>
    <source>
        <strain evidence="2 3">LSU 92-RS-03</strain>
    </source>
</reference>
<feature type="compositionally biased region" description="Basic and acidic residues" evidence="1">
    <location>
        <begin position="293"/>
        <end position="302"/>
    </location>
</feature>
<name>A0A367IUK7_RHIST</name>
<evidence type="ECO:0000256" key="1">
    <source>
        <dbReference type="SAM" id="MobiDB-lite"/>
    </source>
</evidence>
<sequence length="323" mass="35619">MSNNSNNNTPGDLRSLMYAFTRVMVSSLPVETLTNVNNPIIYQILTEDALPSVPSVNNTNALGTRTIEAYMQEARDEHFLQRGTDKGTISSVIRLDKLIRKLISPDNMDSVTDETVSKKLRLLRANARAVSTAMAEKHLDNLRNTGVSEEALSRMPSWGEIPNTIRCTFALEIEKYASTIGLSLSKCQKMWGALLLLADITKNRYTKREKPWSNGRTSSHGRGLPSNHGYGSSSASNCLPISNSIAITAVDDTILSPPPTDNSGLPASFHPFRRRQVLPEAASDGGESLTSERLPEPPKVEAEIEQDEMPSLRPFFFLANENE</sequence>
<feature type="region of interest" description="Disordered" evidence="1">
    <location>
        <begin position="278"/>
        <end position="314"/>
    </location>
</feature>
<dbReference type="AlphaFoldDB" id="A0A367IUK7"/>
<gene>
    <name evidence="2" type="ORF">CU098_004018</name>
</gene>
<feature type="region of interest" description="Disordered" evidence="1">
    <location>
        <begin position="208"/>
        <end position="232"/>
    </location>
</feature>
<dbReference type="EMBL" id="PJQM01005556">
    <property type="protein sequence ID" value="RCH81357.1"/>
    <property type="molecule type" value="Genomic_DNA"/>
</dbReference>
<protein>
    <submittedName>
        <fullName evidence="2">Uncharacterized protein</fullName>
    </submittedName>
</protein>
<organism evidence="2 3">
    <name type="scientific">Rhizopus stolonifer</name>
    <name type="common">Rhizopus nigricans</name>
    <dbReference type="NCBI Taxonomy" id="4846"/>
    <lineage>
        <taxon>Eukaryota</taxon>
        <taxon>Fungi</taxon>
        <taxon>Fungi incertae sedis</taxon>
        <taxon>Mucoromycota</taxon>
        <taxon>Mucoromycotina</taxon>
        <taxon>Mucoromycetes</taxon>
        <taxon>Mucorales</taxon>
        <taxon>Mucorineae</taxon>
        <taxon>Rhizopodaceae</taxon>
        <taxon>Rhizopus</taxon>
    </lineage>
</organism>
<accession>A0A367IUK7</accession>
<dbReference type="Proteomes" id="UP000253551">
    <property type="component" value="Unassembled WGS sequence"/>
</dbReference>
<evidence type="ECO:0000313" key="3">
    <source>
        <dbReference type="Proteomes" id="UP000253551"/>
    </source>
</evidence>
<comment type="caution">
    <text evidence="2">The sequence shown here is derived from an EMBL/GenBank/DDBJ whole genome shotgun (WGS) entry which is preliminary data.</text>
</comment>
<keyword evidence="3" id="KW-1185">Reference proteome</keyword>
<evidence type="ECO:0000313" key="2">
    <source>
        <dbReference type="EMBL" id="RCH81357.1"/>
    </source>
</evidence>
<proteinExistence type="predicted"/>